<gene>
    <name evidence="6" type="ORF">ACFP57_07015</name>
</gene>
<dbReference type="Gene3D" id="3.40.50.2300">
    <property type="match status" value="1"/>
</dbReference>
<dbReference type="EC" id="3.1.3.48" evidence="2"/>
<dbReference type="InterPro" id="IPR036196">
    <property type="entry name" value="Ptyr_pPase_sf"/>
</dbReference>
<dbReference type="Pfam" id="PF01451">
    <property type="entry name" value="LMWPc"/>
    <property type="match status" value="1"/>
</dbReference>
<protein>
    <recommendedName>
        <fullName evidence="2">protein-tyrosine-phosphatase</fullName>
        <ecNumber evidence="2">3.1.3.48</ecNumber>
    </recommendedName>
</protein>
<evidence type="ECO:0000256" key="4">
    <source>
        <dbReference type="ARBA" id="ARBA00022912"/>
    </source>
</evidence>
<dbReference type="PANTHER" id="PTHR11717">
    <property type="entry name" value="LOW MOLECULAR WEIGHT PROTEIN TYROSINE PHOSPHATASE"/>
    <property type="match status" value="1"/>
</dbReference>
<dbReference type="EMBL" id="JBHSUA010000015">
    <property type="protein sequence ID" value="MFC6396737.1"/>
    <property type="molecule type" value="Genomic_DNA"/>
</dbReference>
<evidence type="ECO:0000313" key="7">
    <source>
        <dbReference type="Proteomes" id="UP001596266"/>
    </source>
</evidence>
<evidence type="ECO:0000313" key="6">
    <source>
        <dbReference type="EMBL" id="MFC6396737.1"/>
    </source>
</evidence>
<dbReference type="PANTHER" id="PTHR11717:SF7">
    <property type="entry name" value="LOW MOLECULAR WEIGHT PHOSPHOTYROSINE PROTEIN PHOSPHATASE"/>
    <property type="match status" value="1"/>
</dbReference>
<dbReference type="InterPro" id="IPR017867">
    <property type="entry name" value="Tyr_phospatase_low_mol_wt"/>
</dbReference>
<sequence>MKRVVFVCHGNICRSPMLERVARREGVGMDVEFTSAGVSAEELGNPIDPRAVRVMRAAGYETDDHRAHQISAREIRDADLVIAAETHHLDRMRRLVPDATNLRLFSEFDPQASPGDPLPDPWYGGSEGFVTTLAAIERAMPNILAEVDDASTR</sequence>
<dbReference type="RefSeq" id="WP_343884266.1">
    <property type="nucleotide sequence ID" value="NZ_BAAAKI010000001.1"/>
</dbReference>
<dbReference type="GO" id="GO:0004725">
    <property type="term" value="F:protein tyrosine phosphatase activity"/>
    <property type="evidence" value="ECO:0007669"/>
    <property type="project" value="UniProtKB-EC"/>
</dbReference>
<evidence type="ECO:0000256" key="1">
    <source>
        <dbReference type="ARBA" id="ARBA00011063"/>
    </source>
</evidence>
<accession>A0ABW1X3H3</accession>
<keyword evidence="7" id="KW-1185">Reference proteome</keyword>
<proteinExistence type="inferred from homology"/>
<evidence type="ECO:0000256" key="3">
    <source>
        <dbReference type="ARBA" id="ARBA00022801"/>
    </source>
</evidence>
<keyword evidence="4" id="KW-0904">Protein phosphatase</keyword>
<name>A0ABW1X3H3_9ACTN</name>
<dbReference type="InterPro" id="IPR023485">
    <property type="entry name" value="Ptyr_pPase"/>
</dbReference>
<organism evidence="6 7">
    <name type="scientific">Luteococcus sanguinis</name>
    <dbReference type="NCBI Taxonomy" id="174038"/>
    <lineage>
        <taxon>Bacteria</taxon>
        <taxon>Bacillati</taxon>
        <taxon>Actinomycetota</taxon>
        <taxon>Actinomycetes</taxon>
        <taxon>Propionibacteriales</taxon>
        <taxon>Propionibacteriaceae</taxon>
        <taxon>Luteococcus</taxon>
    </lineage>
</organism>
<dbReference type="SUPFAM" id="SSF52788">
    <property type="entry name" value="Phosphotyrosine protein phosphatases I"/>
    <property type="match status" value="1"/>
</dbReference>
<evidence type="ECO:0000256" key="2">
    <source>
        <dbReference type="ARBA" id="ARBA00013064"/>
    </source>
</evidence>
<dbReference type="Proteomes" id="UP001596266">
    <property type="component" value="Unassembled WGS sequence"/>
</dbReference>
<comment type="caution">
    <text evidence="6">The sequence shown here is derived from an EMBL/GenBank/DDBJ whole genome shotgun (WGS) entry which is preliminary data.</text>
</comment>
<keyword evidence="3 6" id="KW-0378">Hydrolase</keyword>
<dbReference type="CDD" id="cd16343">
    <property type="entry name" value="LMWPTP"/>
    <property type="match status" value="1"/>
</dbReference>
<evidence type="ECO:0000259" key="5">
    <source>
        <dbReference type="SMART" id="SM00226"/>
    </source>
</evidence>
<reference evidence="7" key="1">
    <citation type="journal article" date="2019" name="Int. J. Syst. Evol. Microbiol.">
        <title>The Global Catalogue of Microorganisms (GCM) 10K type strain sequencing project: providing services to taxonomists for standard genome sequencing and annotation.</title>
        <authorList>
            <consortium name="The Broad Institute Genomics Platform"/>
            <consortium name="The Broad Institute Genome Sequencing Center for Infectious Disease"/>
            <person name="Wu L."/>
            <person name="Ma J."/>
        </authorList>
    </citation>
    <scope>NUCLEOTIDE SEQUENCE [LARGE SCALE GENOMIC DNA]</scope>
    <source>
        <strain evidence="7">CGMCC 1.15277</strain>
    </source>
</reference>
<dbReference type="PRINTS" id="PR00719">
    <property type="entry name" value="LMWPTPASE"/>
</dbReference>
<comment type="similarity">
    <text evidence="1">Belongs to the low molecular weight phosphotyrosine protein phosphatase family.</text>
</comment>
<dbReference type="SMART" id="SM00226">
    <property type="entry name" value="LMWPc"/>
    <property type="match status" value="1"/>
</dbReference>
<dbReference type="InterPro" id="IPR050438">
    <property type="entry name" value="LMW_PTPase"/>
</dbReference>
<feature type="domain" description="Phosphotyrosine protein phosphatase I" evidence="5">
    <location>
        <begin position="2"/>
        <end position="146"/>
    </location>
</feature>